<dbReference type="RefSeq" id="WP_133905196.1">
    <property type="nucleotide sequence ID" value="NZ_SOCP01000009.1"/>
</dbReference>
<name>A0A4V3FSL4_9PSEU</name>
<keyword evidence="4" id="KW-1185">Reference proteome</keyword>
<gene>
    <name evidence="3" type="ORF">CLV71_109146</name>
</gene>
<evidence type="ECO:0000256" key="1">
    <source>
        <dbReference type="ARBA" id="ARBA00007169"/>
    </source>
</evidence>
<evidence type="ECO:0000313" key="3">
    <source>
        <dbReference type="EMBL" id="TDV47911.1"/>
    </source>
</evidence>
<proteinExistence type="inferred from homology"/>
<dbReference type="SUPFAM" id="SSF53474">
    <property type="entry name" value="alpha/beta-Hydrolases"/>
    <property type="match status" value="1"/>
</dbReference>
<comment type="caution">
    <text evidence="3">The sequence shown here is derived from an EMBL/GenBank/DDBJ whole genome shotgun (WGS) entry which is preliminary data.</text>
</comment>
<organism evidence="3 4">
    <name type="scientific">Actinophytocola oryzae</name>
    <dbReference type="NCBI Taxonomy" id="502181"/>
    <lineage>
        <taxon>Bacteria</taxon>
        <taxon>Bacillati</taxon>
        <taxon>Actinomycetota</taxon>
        <taxon>Actinomycetes</taxon>
        <taxon>Pseudonocardiales</taxon>
        <taxon>Pseudonocardiaceae</taxon>
    </lineage>
</organism>
<dbReference type="AlphaFoldDB" id="A0A4V3FSL4"/>
<protein>
    <submittedName>
        <fullName evidence="3">Surfactin synthase thioesterase subunit</fullName>
    </submittedName>
</protein>
<accession>A0A4V3FSL4</accession>
<dbReference type="Pfam" id="PF00975">
    <property type="entry name" value="Thioesterase"/>
    <property type="match status" value="1"/>
</dbReference>
<dbReference type="PANTHER" id="PTHR11487">
    <property type="entry name" value="THIOESTERASE"/>
    <property type="match status" value="1"/>
</dbReference>
<dbReference type="OrthoDB" id="4169718at2"/>
<feature type="domain" description="Thioesterase" evidence="2">
    <location>
        <begin position="23"/>
        <end position="244"/>
    </location>
</feature>
<dbReference type="InterPro" id="IPR001031">
    <property type="entry name" value="Thioesterase"/>
</dbReference>
<evidence type="ECO:0000259" key="2">
    <source>
        <dbReference type="Pfam" id="PF00975"/>
    </source>
</evidence>
<dbReference type="Proteomes" id="UP000294927">
    <property type="component" value="Unassembled WGS sequence"/>
</dbReference>
<dbReference type="PANTHER" id="PTHR11487:SF0">
    <property type="entry name" value="S-ACYL FATTY ACID SYNTHASE THIOESTERASE, MEDIUM CHAIN"/>
    <property type="match status" value="1"/>
</dbReference>
<dbReference type="InterPro" id="IPR012223">
    <property type="entry name" value="TEII"/>
</dbReference>
<dbReference type="Gene3D" id="3.40.50.1820">
    <property type="entry name" value="alpha/beta hydrolase"/>
    <property type="match status" value="1"/>
</dbReference>
<dbReference type="InterPro" id="IPR029058">
    <property type="entry name" value="AB_hydrolase_fold"/>
</dbReference>
<dbReference type="EMBL" id="SOCP01000009">
    <property type="protein sequence ID" value="TDV47911.1"/>
    <property type="molecule type" value="Genomic_DNA"/>
</dbReference>
<comment type="similarity">
    <text evidence="1">Belongs to the thioesterase family.</text>
</comment>
<sequence length="251" mass="27269">MTRARPTAKYWLPLGEPDLACPRLYCFPHAGGGAASFTAWRTIAGVELTVCPVQPPGRAERFHHPAHRSVESYVDALLADAGEQFAGHYALFGHSVGALVAYRLACRLRAEGRPAPVHLFVSGCTPPHRPSPRPLFAGLPTEELVPHLRRLGGTPDIVLDDPGLLELFLPPLRADFALSESYRHRRQEPLAIPVTVFGGADDHRADPAALRAWAELTRGGFATHTYPGGHFYLEHHAAAMLEVISGTMVAC</sequence>
<evidence type="ECO:0000313" key="4">
    <source>
        <dbReference type="Proteomes" id="UP000294927"/>
    </source>
</evidence>
<dbReference type="GO" id="GO:0008610">
    <property type="term" value="P:lipid biosynthetic process"/>
    <property type="evidence" value="ECO:0007669"/>
    <property type="project" value="TreeGrafter"/>
</dbReference>
<reference evidence="3 4" key="1">
    <citation type="submission" date="2019-03" db="EMBL/GenBank/DDBJ databases">
        <title>Genomic Encyclopedia of Archaeal and Bacterial Type Strains, Phase II (KMG-II): from individual species to whole genera.</title>
        <authorList>
            <person name="Goeker M."/>
        </authorList>
    </citation>
    <scope>NUCLEOTIDE SEQUENCE [LARGE SCALE GENOMIC DNA]</scope>
    <source>
        <strain evidence="3 4">DSM 45499</strain>
    </source>
</reference>